<accession>F7XZU8</accession>
<evidence type="ECO:0000313" key="1">
    <source>
        <dbReference type="EMBL" id="AEH88162.1"/>
    </source>
</evidence>
<dbReference type="EMBL" id="CP002279">
    <property type="protein sequence ID" value="AEH88162.1"/>
    <property type="molecule type" value="Genomic_DNA"/>
</dbReference>
<reference evidence="1 2" key="1">
    <citation type="submission" date="2010-10" db="EMBL/GenBank/DDBJ databases">
        <title>Complete sequence of Mesorhizobium opportunistum WSM2075.</title>
        <authorList>
            <consortium name="US DOE Joint Genome Institute"/>
            <person name="Lucas S."/>
            <person name="Copeland A."/>
            <person name="Lapidus A."/>
            <person name="Cheng J.-F."/>
            <person name="Bruce D."/>
            <person name="Goodwin L."/>
            <person name="Pitluck S."/>
            <person name="Chertkov O."/>
            <person name="Misra M."/>
            <person name="Detter J.C."/>
            <person name="Han C."/>
            <person name="Tapia R."/>
            <person name="Land M."/>
            <person name="Hauser L."/>
            <person name="Kyrpides N."/>
            <person name="Ovchinnikova G."/>
            <person name="Mavrommatis K.M."/>
            <person name="Tiwari R.P."/>
            <person name="Howieson J.G."/>
            <person name="O'Hara G.W."/>
            <person name="Nandasena K.G."/>
            <person name="Woyke T."/>
        </authorList>
    </citation>
    <scope>NUCLEOTIDE SEQUENCE [LARGE SCALE GENOMIC DNA]</scope>
    <source>
        <strain evidence="2">LMG 24607 / HAMBI 3007 / WSM2075</strain>
    </source>
</reference>
<evidence type="ECO:0000313" key="2">
    <source>
        <dbReference type="Proteomes" id="UP000001623"/>
    </source>
</evidence>
<dbReference type="eggNOG" id="ENOG5030ZA5">
    <property type="taxonomic scope" value="Bacteria"/>
</dbReference>
<name>F7XZU8_MESOW</name>
<organism evidence="1 2">
    <name type="scientific">Mesorhizobium opportunistum (strain LMG 24607 / HAMBI 3007 / WSM2075)</name>
    <dbReference type="NCBI Taxonomy" id="536019"/>
    <lineage>
        <taxon>Bacteria</taxon>
        <taxon>Pseudomonadati</taxon>
        <taxon>Pseudomonadota</taxon>
        <taxon>Alphaproteobacteria</taxon>
        <taxon>Hyphomicrobiales</taxon>
        <taxon>Phyllobacteriaceae</taxon>
        <taxon>Mesorhizobium</taxon>
    </lineage>
</organism>
<proteinExistence type="predicted"/>
<protein>
    <submittedName>
        <fullName evidence="1">Uncharacterized protein</fullName>
    </submittedName>
</protein>
<gene>
    <name evidence="1" type="ordered locus">Mesop_3720</name>
</gene>
<dbReference type="HOGENOM" id="CLU_2789083_0_0_5"/>
<dbReference type="KEGG" id="mop:Mesop_3720"/>
<dbReference type="AlphaFoldDB" id="F7XZU8"/>
<dbReference type="Proteomes" id="UP000001623">
    <property type="component" value="Chromosome"/>
</dbReference>
<sequence length="68" mass="7660">MIHYMPRDKTCGEDAMEALRAIASGPMDPALRIERDAASIASAMRMIHGGAWRFEIDHQHQIVLIRPC</sequence>